<dbReference type="GO" id="GO:0003824">
    <property type="term" value="F:catalytic activity"/>
    <property type="evidence" value="ECO:0007669"/>
    <property type="project" value="InterPro"/>
</dbReference>
<dbReference type="SUPFAM" id="SSF53167">
    <property type="entry name" value="Purine and uridine phosphorylases"/>
    <property type="match status" value="1"/>
</dbReference>
<dbReference type="SUPFAM" id="SSF52540">
    <property type="entry name" value="P-loop containing nucleoside triphosphate hydrolases"/>
    <property type="match status" value="1"/>
</dbReference>
<dbReference type="GO" id="GO:0009116">
    <property type="term" value="P:nucleoside metabolic process"/>
    <property type="evidence" value="ECO:0007669"/>
    <property type="project" value="InterPro"/>
</dbReference>
<dbReference type="InterPro" id="IPR035994">
    <property type="entry name" value="Nucleoside_phosphorylase_sf"/>
</dbReference>
<organism evidence="1 2">
    <name type="scientific">Clonostachys solani</name>
    <dbReference type="NCBI Taxonomy" id="160281"/>
    <lineage>
        <taxon>Eukaryota</taxon>
        <taxon>Fungi</taxon>
        <taxon>Dikarya</taxon>
        <taxon>Ascomycota</taxon>
        <taxon>Pezizomycotina</taxon>
        <taxon>Sordariomycetes</taxon>
        <taxon>Hypocreomycetidae</taxon>
        <taxon>Hypocreales</taxon>
        <taxon>Bionectriaceae</taxon>
        <taxon>Clonostachys</taxon>
    </lineage>
</organism>
<dbReference type="EMBL" id="CABFOC020000035">
    <property type="protein sequence ID" value="CAH0049034.1"/>
    <property type="molecule type" value="Genomic_DNA"/>
</dbReference>
<dbReference type="Gene3D" id="3.40.50.300">
    <property type="entry name" value="P-loop containing nucleotide triphosphate hydrolases"/>
    <property type="match status" value="1"/>
</dbReference>
<name>A0A9N9Z500_9HYPO</name>
<dbReference type="AlphaFoldDB" id="A0A9N9Z500"/>
<sequence>MEAAGALTEFPCLVIRGISDYCDSHKNDDWQGFAAAAASVLQQQLHVGQPQGLVKPHSRVALYGLGGIGKTQIALAYVYWLRETYPDVAIFWVHGGKAEQFHEVYASIARECNIPGHDDPKADKLRLVKQWLEQYFKTRG</sequence>
<dbReference type="OrthoDB" id="20872at2759"/>
<dbReference type="PANTHER" id="PTHR46082:SF11">
    <property type="entry name" value="AAA+ ATPASE DOMAIN-CONTAINING PROTEIN-RELATED"/>
    <property type="match status" value="1"/>
</dbReference>
<accession>A0A9N9Z500</accession>
<dbReference type="InterPro" id="IPR027417">
    <property type="entry name" value="P-loop_NTPase"/>
</dbReference>
<dbReference type="PANTHER" id="PTHR46082">
    <property type="entry name" value="ATP/GTP-BINDING PROTEIN-RELATED"/>
    <property type="match status" value="1"/>
</dbReference>
<gene>
    <name evidence="1" type="ORF">CSOL1703_00000984</name>
</gene>
<keyword evidence="2" id="KW-1185">Reference proteome</keyword>
<reference evidence="1" key="1">
    <citation type="submission" date="2021-10" db="EMBL/GenBank/DDBJ databases">
        <authorList>
            <person name="Piombo E."/>
        </authorList>
    </citation>
    <scope>NUCLEOTIDE SEQUENCE</scope>
</reference>
<evidence type="ECO:0000313" key="2">
    <source>
        <dbReference type="Proteomes" id="UP000775872"/>
    </source>
</evidence>
<proteinExistence type="predicted"/>
<dbReference type="Proteomes" id="UP000775872">
    <property type="component" value="Unassembled WGS sequence"/>
</dbReference>
<comment type="caution">
    <text evidence="1">The sequence shown here is derived from an EMBL/GenBank/DDBJ whole genome shotgun (WGS) entry which is preliminary data.</text>
</comment>
<protein>
    <submittedName>
        <fullName evidence="1">Uncharacterized protein</fullName>
    </submittedName>
</protein>
<dbReference type="Gene3D" id="3.40.50.1580">
    <property type="entry name" value="Nucleoside phosphorylase domain"/>
    <property type="match status" value="1"/>
</dbReference>
<dbReference type="InterPro" id="IPR053137">
    <property type="entry name" value="NLR-like"/>
</dbReference>
<evidence type="ECO:0000313" key="1">
    <source>
        <dbReference type="EMBL" id="CAH0049034.1"/>
    </source>
</evidence>